<evidence type="ECO:0000313" key="9">
    <source>
        <dbReference type="RefSeq" id="XP_022101568.1"/>
    </source>
</evidence>
<feature type="transmembrane region" description="Helical" evidence="6">
    <location>
        <begin position="179"/>
        <end position="201"/>
    </location>
</feature>
<evidence type="ECO:0000256" key="3">
    <source>
        <dbReference type="ARBA" id="ARBA00022989"/>
    </source>
</evidence>
<evidence type="ECO:0000259" key="7">
    <source>
        <dbReference type="PROSITE" id="PS50850"/>
    </source>
</evidence>
<organism evidence="8 9">
    <name type="scientific">Acanthaster planci</name>
    <name type="common">Crown-of-thorns starfish</name>
    <dbReference type="NCBI Taxonomy" id="133434"/>
    <lineage>
        <taxon>Eukaryota</taxon>
        <taxon>Metazoa</taxon>
        <taxon>Echinodermata</taxon>
        <taxon>Eleutherozoa</taxon>
        <taxon>Asterozoa</taxon>
        <taxon>Asteroidea</taxon>
        <taxon>Valvatacea</taxon>
        <taxon>Valvatida</taxon>
        <taxon>Acanthasteridae</taxon>
        <taxon>Acanthaster</taxon>
    </lineage>
</organism>
<dbReference type="AlphaFoldDB" id="A0A8B7Z7E3"/>
<feature type="transmembrane region" description="Helical" evidence="6">
    <location>
        <begin position="392"/>
        <end position="413"/>
    </location>
</feature>
<dbReference type="SUPFAM" id="SSF103473">
    <property type="entry name" value="MFS general substrate transporter"/>
    <property type="match status" value="1"/>
</dbReference>
<feature type="transmembrane region" description="Helical" evidence="6">
    <location>
        <begin position="449"/>
        <end position="466"/>
    </location>
</feature>
<dbReference type="GO" id="GO:0016020">
    <property type="term" value="C:membrane"/>
    <property type="evidence" value="ECO:0007669"/>
    <property type="project" value="UniProtKB-SubCell"/>
</dbReference>
<dbReference type="RefSeq" id="XP_022101568.1">
    <property type="nucleotide sequence ID" value="XM_022245876.1"/>
</dbReference>
<feature type="transmembrane region" description="Helical" evidence="6">
    <location>
        <begin position="21"/>
        <end position="42"/>
    </location>
</feature>
<feature type="transmembrane region" description="Helical" evidence="6">
    <location>
        <begin position="213"/>
        <end position="234"/>
    </location>
</feature>
<dbReference type="Proteomes" id="UP000694845">
    <property type="component" value="Unplaced"/>
</dbReference>
<proteinExistence type="predicted"/>
<comment type="subcellular location">
    <subcellularLocation>
        <location evidence="1">Membrane</location>
        <topology evidence="1">Multi-pass membrane protein</topology>
    </subcellularLocation>
</comment>
<evidence type="ECO:0000256" key="2">
    <source>
        <dbReference type="ARBA" id="ARBA00022692"/>
    </source>
</evidence>
<dbReference type="OrthoDB" id="2261376at2759"/>
<dbReference type="PROSITE" id="PS50850">
    <property type="entry name" value="MFS"/>
    <property type="match status" value="1"/>
</dbReference>
<keyword evidence="4 6" id="KW-0472">Membrane</keyword>
<feature type="transmembrane region" description="Helical" evidence="6">
    <location>
        <begin position="240"/>
        <end position="260"/>
    </location>
</feature>
<keyword evidence="2 6" id="KW-0812">Transmembrane</keyword>
<evidence type="ECO:0000256" key="1">
    <source>
        <dbReference type="ARBA" id="ARBA00004141"/>
    </source>
</evidence>
<reference evidence="9" key="1">
    <citation type="submission" date="2025-08" db="UniProtKB">
        <authorList>
            <consortium name="RefSeq"/>
        </authorList>
    </citation>
    <scope>IDENTIFICATION</scope>
</reference>
<evidence type="ECO:0000313" key="8">
    <source>
        <dbReference type="Proteomes" id="UP000694845"/>
    </source>
</evidence>
<feature type="transmembrane region" description="Helical" evidence="6">
    <location>
        <begin position="541"/>
        <end position="561"/>
    </location>
</feature>
<evidence type="ECO:0000256" key="4">
    <source>
        <dbReference type="ARBA" id="ARBA00023136"/>
    </source>
</evidence>
<dbReference type="KEGG" id="aplc:110985106"/>
<feature type="region of interest" description="Disordered" evidence="5">
    <location>
        <begin position="316"/>
        <end position="347"/>
    </location>
</feature>
<feature type="compositionally biased region" description="Basic and acidic residues" evidence="5">
    <location>
        <begin position="335"/>
        <end position="347"/>
    </location>
</feature>
<name>A0A8B7Z7E3_ACAPL</name>
<sequence length="596" mass="66047">MDLDISLKIIGLSGLVQNTNFVIFGMGLALAAIQLTSVALTVDQSVEHYCKPAPNFVANETAPLIIKDGRLVPDRCQMYEVLNGTLTENTTTCQHGWEYPDFEKYGETSFVTDVNLVCSRGYLAGLLMSIHFAGVLVGGLLTGQAGDTFGRRPVSMATLLLISVLGTAVSFTWSLELMMVLRFLLGVAIPGNTLVGYVLVVEMCTPKKRLLNHVLIQLFWSLGVMLVAPLAYLMPNWRRFQLVTSLMCLPVVLIMCFFTYESLRWLVQKGRPDKAEAILQRIAKSKNIQHDGPFLVDRENQDTPAVCTIKLLAKSEPEREKDHGDCSGSPVQGRRTHDEAVDDEREGHRIQPFSTGEDEIDQIAKTSGPANVKKYTILDLFKTRVLIKHTSIIFVCWYVMNATYFGFTVYSTSLSGNRYLNFFLLALVEAPVYGIDFFIVRRFGRKRPVIAFFFSGAMACLLIAFLPMKTASGLDLSALLVAMAMIGKFYANAAFEVTLLISAEVFPTVLRNTATGSSSTIGRSSAIMAPFIVYLTEVRSFLPMVIFGCLSLVASGLVILLPETKNKPLPETYDDAFKLLESREEDTKLQTSYIPV</sequence>
<dbReference type="CDD" id="cd17317">
    <property type="entry name" value="MFS_SLC22"/>
    <property type="match status" value="1"/>
</dbReference>
<gene>
    <name evidence="9" type="primary">LOC110985106</name>
</gene>
<feature type="transmembrane region" description="Helical" evidence="6">
    <location>
        <begin position="478"/>
        <end position="501"/>
    </location>
</feature>
<dbReference type="GO" id="GO:0022857">
    <property type="term" value="F:transmembrane transporter activity"/>
    <property type="evidence" value="ECO:0007669"/>
    <property type="project" value="InterPro"/>
</dbReference>
<feature type="compositionally biased region" description="Basic and acidic residues" evidence="5">
    <location>
        <begin position="316"/>
        <end position="325"/>
    </location>
</feature>
<dbReference type="InterPro" id="IPR011701">
    <property type="entry name" value="MFS"/>
</dbReference>
<feature type="transmembrane region" description="Helical" evidence="6">
    <location>
        <begin position="419"/>
        <end position="440"/>
    </location>
</feature>
<dbReference type="Gene3D" id="1.20.1250.20">
    <property type="entry name" value="MFS general substrate transporter like domains"/>
    <property type="match status" value="1"/>
</dbReference>
<evidence type="ECO:0000256" key="6">
    <source>
        <dbReference type="SAM" id="Phobius"/>
    </source>
</evidence>
<feature type="transmembrane region" description="Helical" evidence="6">
    <location>
        <begin position="122"/>
        <end position="142"/>
    </location>
</feature>
<evidence type="ECO:0000256" key="5">
    <source>
        <dbReference type="SAM" id="MobiDB-lite"/>
    </source>
</evidence>
<dbReference type="GeneID" id="110985106"/>
<dbReference type="Pfam" id="PF07690">
    <property type="entry name" value="MFS_1"/>
    <property type="match status" value="1"/>
</dbReference>
<feature type="transmembrane region" description="Helical" evidence="6">
    <location>
        <begin position="154"/>
        <end position="173"/>
    </location>
</feature>
<dbReference type="InterPro" id="IPR036259">
    <property type="entry name" value="MFS_trans_sf"/>
</dbReference>
<dbReference type="InterPro" id="IPR020846">
    <property type="entry name" value="MFS_dom"/>
</dbReference>
<accession>A0A8B7Z7E3</accession>
<keyword evidence="8" id="KW-1185">Reference proteome</keyword>
<keyword evidence="3 6" id="KW-1133">Transmembrane helix</keyword>
<protein>
    <submittedName>
        <fullName evidence="9">Organic cation transporter protein-like isoform X1</fullName>
    </submittedName>
</protein>
<dbReference type="PANTHER" id="PTHR24064">
    <property type="entry name" value="SOLUTE CARRIER FAMILY 22 MEMBER"/>
    <property type="match status" value="1"/>
</dbReference>
<feature type="domain" description="Major facilitator superfamily (MFS) profile" evidence="7">
    <location>
        <begin position="20"/>
        <end position="566"/>
    </location>
</feature>